<dbReference type="InterPro" id="IPR000008">
    <property type="entry name" value="C2_dom"/>
</dbReference>
<dbReference type="PANTHER" id="PTHR10067:SF17">
    <property type="entry name" value="PHOSPHATIDYLSERINE DECARBOXYLASE PROENZYME 2"/>
    <property type="match status" value="1"/>
</dbReference>
<dbReference type="EC" id="4.1.1.65" evidence="6"/>
<evidence type="ECO:0000256" key="3">
    <source>
        <dbReference type="ARBA" id="ARBA00023239"/>
    </source>
</evidence>
<dbReference type="STRING" id="988480.A0A075AVR5"/>
<name>A0A075AVR5_ROZAC</name>
<dbReference type="Gene3D" id="1.10.238.10">
    <property type="entry name" value="EF-hand"/>
    <property type="match status" value="1"/>
</dbReference>
<dbReference type="Pfam" id="PF02666">
    <property type="entry name" value="PS_Dcarbxylase"/>
    <property type="match status" value="1"/>
</dbReference>
<keyword evidence="1" id="KW-0210">Decarboxylase</keyword>
<keyword evidence="4" id="KW-1133">Transmembrane helix</keyword>
<dbReference type="InterPro" id="IPR003817">
    <property type="entry name" value="PS_Dcarbxylase"/>
</dbReference>
<evidence type="ECO:0000313" key="7">
    <source>
        <dbReference type="Proteomes" id="UP000030755"/>
    </source>
</evidence>
<dbReference type="HOGENOM" id="CLU_002661_2_2_1"/>
<keyword evidence="4" id="KW-0812">Transmembrane</keyword>
<evidence type="ECO:0000256" key="4">
    <source>
        <dbReference type="SAM" id="Phobius"/>
    </source>
</evidence>
<dbReference type="EMBL" id="KE561139">
    <property type="protein sequence ID" value="EPZ32584.1"/>
    <property type="molecule type" value="Genomic_DNA"/>
</dbReference>
<reference evidence="6 7" key="1">
    <citation type="journal article" date="2013" name="Curr. Biol.">
        <title>Shared signatures of parasitism and phylogenomics unite Cryptomycota and microsporidia.</title>
        <authorList>
            <person name="James T.Y."/>
            <person name="Pelin A."/>
            <person name="Bonen L."/>
            <person name="Ahrendt S."/>
            <person name="Sain D."/>
            <person name="Corradi N."/>
            <person name="Stajich J.E."/>
        </authorList>
    </citation>
    <scope>NUCLEOTIDE SEQUENCE [LARGE SCALE GENOMIC DNA]</scope>
    <source>
        <strain evidence="6 7">CSF55</strain>
    </source>
</reference>
<dbReference type="OMA" id="PSRHNAC"/>
<dbReference type="InterPro" id="IPR018247">
    <property type="entry name" value="EF_Hand_1_Ca_BS"/>
</dbReference>
<dbReference type="InterPro" id="IPR035892">
    <property type="entry name" value="C2_domain_sf"/>
</dbReference>
<dbReference type="PROSITE" id="PS00018">
    <property type="entry name" value="EF_HAND_1"/>
    <property type="match status" value="1"/>
</dbReference>
<dbReference type="AlphaFoldDB" id="A0A075AVR5"/>
<dbReference type="InterPro" id="IPR011992">
    <property type="entry name" value="EF-hand-dom_pair"/>
</dbReference>
<dbReference type="Proteomes" id="UP000030755">
    <property type="component" value="Unassembled WGS sequence"/>
</dbReference>
<dbReference type="GO" id="GO:0006646">
    <property type="term" value="P:phosphatidylethanolamine biosynthetic process"/>
    <property type="evidence" value="ECO:0007669"/>
    <property type="project" value="EnsemblFungi"/>
</dbReference>
<protein>
    <submittedName>
        <fullName evidence="6">Phosphatidylserine decarboxylase-related domain-containing protein</fullName>
        <ecNumber evidence="6">4.1.1.65</ecNumber>
    </submittedName>
</protein>
<organism evidence="6 7">
    <name type="scientific">Rozella allomycis (strain CSF55)</name>
    <dbReference type="NCBI Taxonomy" id="988480"/>
    <lineage>
        <taxon>Eukaryota</taxon>
        <taxon>Fungi</taxon>
        <taxon>Fungi incertae sedis</taxon>
        <taxon>Cryptomycota</taxon>
        <taxon>Cryptomycota incertae sedis</taxon>
        <taxon>Rozella</taxon>
    </lineage>
</organism>
<dbReference type="SUPFAM" id="SSF49562">
    <property type="entry name" value="C2 domain (Calcium/lipid-binding domain, CaLB)"/>
    <property type="match status" value="1"/>
</dbReference>
<feature type="transmembrane region" description="Helical" evidence="4">
    <location>
        <begin position="623"/>
        <end position="644"/>
    </location>
</feature>
<evidence type="ECO:0000313" key="6">
    <source>
        <dbReference type="EMBL" id="EPZ32584.1"/>
    </source>
</evidence>
<keyword evidence="2" id="KW-0106">Calcium</keyword>
<keyword evidence="7" id="KW-1185">Reference proteome</keyword>
<dbReference type="GO" id="GO:0004609">
    <property type="term" value="F:phosphatidylserine decarboxylase activity"/>
    <property type="evidence" value="ECO:0007669"/>
    <property type="project" value="UniProtKB-EC"/>
</dbReference>
<evidence type="ECO:0000256" key="2">
    <source>
        <dbReference type="ARBA" id="ARBA00022837"/>
    </source>
</evidence>
<keyword evidence="3 6" id="KW-0456">Lyase</keyword>
<dbReference type="Pfam" id="PF00168">
    <property type="entry name" value="C2"/>
    <property type="match status" value="1"/>
</dbReference>
<keyword evidence="4" id="KW-0472">Membrane</keyword>
<evidence type="ECO:0000256" key="1">
    <source>
        <dbReference type="ARBA" id="ARBA00022793"/>
    </source>
</evidence>
<feature type="domain" description="C2" evidence="5">
    <location>
        <begin position="98"/>
        <end position="223"/>
    </location>
</feature>
<dbReference type="SUPFAM" id="SSF47473">
    <property type="entry name" value="EF-hand"/>
    <property type="match status" value="1"/>
</dbReference>
<dbReference type="PANTHER" id="PTHR10067">
    <property type="entry name" value="PHOSPHATIDYLSERINE DECARBOXYLASE"/>
    <property type="match status" value="1"/>
</dbReference>
<dbReference type="OrthoDB" id="5973539at2759"/>
<accession>A0A075AVR5</accession>
<gene>
    <name evidence="6" type="ORF">O9G_004686</name>
</gene>
<dbReference type="Gene3D" id="2.60.40.150">
    <property type="entry name" value="C2 domain"/>
    <property type="match status" value="1"/>
</dbReference>
<dbReference type="PROSITE" id="PS50004">
    <property type="entry name" value="C2"/>
    <property type="match status" value="1"/>
</dbReference>
<evidence type="ECO:0000259" key="5">
    <source>
        <dbReference type="PROSITE" id="PS50004"/>
    </source>
</evidence>
<dbReference type="SMART" id="SM00239">
    <property type="entry name" value="C2"/>
    <property type="match status" value="1"/>
</dbReference>
<proteinExistence type="predicted"/>
<sequence length="704" mass="79683">MPLVTVVYNSSESSFAGNYSIRLEPKGSEPVIIDTGSRFVKDIELKSESVSVKICHRDSEIVLCEFEASIPFEEILEIERNVIGYLCVKFFDEMASAGSPDLDDSAETLSVMNSTDIAAVIYFEIIEAKNLPREKSFIKIGYDSDPFVVISFGKQTYKTRFIRHTLNPVWNEKVYIPVGPNEMNFDVNFAVYDHDKFSTHDYIGKADLNIKDLPKNAWKEFILPLQLKRKDIKDPSFMVVKGSVWAYADLKIRFWTILSGIYDHDENGKLNRIELISMLESIGSTLSEETIEDLFSKFGKEEDAEVQVEDIVDCLDNISISGSMKNGDSENLVLLKKCPTCGKKMKKFVKDFDIINHLVICSNQNDLNESVGRFVMSGFLTEEHASRKWFMSIFKTISFGSVKLGNNNGNILVQDRKTGRLLEEKMPTYIRLGIRLMHQKAPYNITSRLKMVKMLLKRLTIQQGKKFDDPSSVKSIEPFIKYHNLNVEEILDPIESFKSFNEFFYRKIKPSSRKLASSDPKILVSAADSRTLVFPSISTAVDIWIKGSKFSVSELLEEANHPFLEGSLVIHRLAPQDYHRFHSPVDGKISGDYFTVNPMAIRQKSVNVYTENVRNVIYIESEAFGLVAIVAVGAMMVGSIVWTVDIDQSVNRMDELGYFKFGGSTLVILLQQNTVSFDNDLIENSQRPLETLLAVGDSVGTSCK</sequence>